<evidence type="ECO:0000256" key="2">
    <source>
        <dbReference type="ARBA" id="ARBA00023157"/>
    </source>
</evidence>
<keyword evidence="1 4" id="KW-0732">Signal</keyword>
<keyword evidence="2" id="KW-1015">Disulfide bond</keyword>
<evidence type="ECO:0000259" key="5">
    <source>
        <dbReference type="PROSITE" id="PS51034"/>
    </source>
</evidence>
<keyword evidence="3" id="KW-0472">Membrane</keyword>
<dbReference type="Gene3D" id="2.60.40.3210">
    <property type="entry name" value="Zona pellucida, ZP-N domain"/>
    <property type="match status" value="1"/>
</dbReference>
<accession>A0A2G9SLS6</accession>
<dbReference type="AlphaFoldDB" id="A0A2G9SLS6"/>
<feature type="signal peptide" evidence="4">
    <location>
        <begin position="1"/>
        <end position="24"/>
    </location>
</feature>
<evidence type="ECO:0000313" key="6">
    <source>
        <dbReference type="EMBL" id="PIO41117.1"/>
    </source>
</evidence>
<evidence type="ECO:0000256" key="1">
    <source>
        <dbReference type="ARBA" id="ARBA00022729"/>
    </source>
</evidence>
<sequence length="430" mass="46068">MIFLLGVMNTAAIILLCLMTGSLGVTLNCSSLYDRYPANSDLTVTCGPSSIVLSINACPIQYAEFDPTMLTLNGNHSLGYCNGTIDNSVEPPVVTFNFPINDTTQNSCGNVITIENNVGTGDFHEFSNVETVVISGYVNTPVTPNAGLISYSTNLNYNFSCYYPLQYLLSNIELLTSSANVAVNTNNGSFISTLSMQLYADANFTIPLQVNGTALPLKQNVYVQVTATNLTANFNVLLDECFATPSPLSTTIDKFSLLTGCSSANKTTVIINGAGKSAQFSFQTFRFLQHSGQPVSTIYISCITRLCQPQTCQSYLQACNSVNQTTPAPRRRRAASMAATEGTTEQVTVSSGPIALSDAELTDLISSQSSSGSAIQKLEANLIGLIVGLIIAVILVAVLVMAGFMLYKMSRHRASQNEKMGVDNFTFNGK</sequence>
<proteinExistence type="predicted"/>
<dbReference type="OrthoDB" id="9274484at2759"/>
<dbReference type="InterPro" id="IPR001507">
    <property type="entry name" value="ZP_dom"/>
</dbReference>
<dbReference type="Pfam" id="PF23344">
    <property type="entry name" value="ZP-N"/>
    <property type="match status" value="1"/>
</dbReference>
<dbReference type="InterPro" id="IPR042235">
    <property type="entry name" value="ZP-C_dom"/>
</dbReference>
<gene>
    <name evidence="6" type="ORF">AB205_0193450</name>
</gene>
<feature type="transmembrane region" description="Helical" evidence="3">
    <location>
        <begin position="382"/>
        <end position="407"/>
    </location>
</feature>
<dbReference type="PANTHER" id="PTHR14002:SF14">
    <property type="entry name" value="SI:DKEY-103G5.3"/>
    <property type="match status" value="1"/>
</dbReference>
<keyword evidence="7" id="KW-1185">Reference proteome</keyword>
<keyword evidence="3" id="KW-0812">Transmembrane</keyword>
<keyword evidence="3" id="KW-1133">Transmembrane helix</keyword>
<dbReference type="Proteomes" id="UP000228934">
    <property type="component" value="Unassembled WGS sequence"/>
</dbReference>
<dbReference type="EMBL" id="KV923768">
    <property type="protein sequence ID" value="PIO41117.1"/>
    <property type="molecule type" value="Genomic_DNA"/>
</dbReference>
<dbReference type="Pfam" id="PF00100">
    <property type="entry name" value="Zona_pellucida"/>
    <property type="match status" value="1"/>
</dbReference>
<dbReference type="PANTHER" id="PTHR14002">
    <property type="entry name" value="ENDOGLIN/TGF-BETA RECEPTOR TYPE III"/>
    <property type="match status" value="1"/>
</dbReference>
<feature type="domain" description="ZP" evidence="5">
    <location>
        <begin position="45"/>
        <end position="326"/>
    </location>
</feature>
<dbReference type="InterPro" id="IPR055356">
    <property type="entry name" value="ZP-N"/>
</dbReference>
<dbReference type="Gene3D" id="2.60.40.4100">
    <property type="entry name" value="Zona pellucida, ZP-C domain"/>
    <property type="match status" value="1"/>
</dbReference>
<protein>
    <submittedName>
        <fullName evidence="6">Zona pellucida-like domain-containing protein 1</fullName>
    </submittedName>
</protein>
<evidence type="ECO:0000256" key="4">
    <source>
        <dbReference type="SAM" id="SignalP"/>
    </source>
</evidence>
<reference evidence="7" key="1">
    <citation type="journal article" date="2017" name="Nat. Commun.">
        <title>The North American bullfrog draft genome provides insight into hormonal regulation of long noncoding RNA.</title>
        <authorList>
            <person name="Hammond S.A."/>
            <person name="Warren R.L."/>
            <person name="Vandervalk B.P."/>
            <person name="Kucuk E."/>
            <person name="Khan H."/>
            <person name="Gibb E.A."/>
            <person name="Pandoh P."/>
            <person name="Kirk H."/>
            <person name="Zhao Y."/>
            <person name="Jones M."/>
            <person name="Mungall A.J."/>
            <person name="Coope R."/>
            <person name="Pleasance S."/>
            <person name="Moore R.A."/>
            <person name="Holt R.A."/>
            <person name="Round J.M."/>
            <person name="Ohora S."/>
            <person name="Walle B.V."/>
            <person name="Veldhoen N."/>
            <person name="Helbing C.C."/>
            <person name="Birol I."/>
        </authorList>
    </citation>
    <scope>NUCLEOTIDE SEQUENCE [LARGE SCALE GENOMIC DNA]</scope>
</reference>
<dbReference type="SMART" id="SM00241">
    <property type="entry name" value="ZP"/>
    <property type="match status" value="1"/>
</dbReference>
<evidence type="ECO:0000256" key="3">
    <source>
        <dbReference type="SAM" id="Phobius"/>
    </source>
</evidence>
<name>A0A2G9SLS6_AQUCT</name>
<dbReference type="PROSITE" id="PS51034">
    <property type="entry name" value="ZP_2"/>
    <property type="match status" value="1"/>
</dbReference>
<feature type="chain" id="PRO_5013688347" evidence="4">
    <location>
        <begin position="25"/>
        <end position="430"/>
    </location>
</feature>
<evidence type="ECO:0000313" key="7">
    <source>
        <dbReference type="Proteomes" id="UP000228934"/>
    </source>
</evidence>
<dbReference type="InterPro" id="IPR055355">
    <property type="entry name" value="ZP-C"/>
</dbReference>
<organism evidence="6 7">
    <name type="scientific">Aquarana catesbeiana</name>
    <name type="common">American bullfrog</name>
    <name type="synonym">Rana catesbeiana</name>
    <dbReference type="NCBI Taxonomy" id="8400"/>
    <lineage>
        <taxon>Eukaryota</taxon>
        <taxon>Metazoa</taxon>
        <taxon>Chordata</taxon>
        <taxon>Craniata</taxon>
        <taxon>Vertebrata</taxon>
        <taxon>Euteleostomi</taxon>
        <taxon>Amphibia</taxon>
        <taxon>Batrachia</taxon>
        <taxon>Anura</taxon>
        <taxon>Neobatrachia</taxon>
        <taxon>Ranoidea</taxon>
        <taxon>Ranidae</taxon>
        <taxon>Aquarana</taxon>
    </lineage>
</organism>